<name>A0AA41FEJ3_9FIRM</name>
<dbReference type="PROSITE" id="PS01229">
    <property type="entry name" value="COF_2"/>
    <property type="match status" value="1"/>
</dbReference>
<evidence type="ECO:0000313" key="1">
    <source>
        <dbReference type="EMBL" id="MBT9809999.1"/>
    </source>
</evidence>
<protein>
    <submittedName>
        <fullName evidence="1">HAD hydrolase family protein</fullName>
    </submittedName>
</protein>
<dbReference type="InterPro" id="IPR036412">
    <property type="entry name" value="HAD-like_sf"/>
</dbReference>
<dbReference type="GO" id="GO:0005829">
    <property type="term" value="C:cytosol"/>
    <property type="evidence" value="ECO:0007669"/>
    <property type="project" value="TreeGrafter"/>
</dbReference>
<dbReference type="Proteomes" id="UP000708338">
    <property type="component" value="Unassembled WGS sequence"/>
</dbReference>
<accession>A0AA41FEJ3</accession>
<evidence type="ECO:0000313" key="2">
    <source>
        <dbReference type="Proteomes" id="UP000708338"/>
    </source>
</evidence>
<dbReference type="Gene3D" id="3.30.1240.10">
    <property type="match status" value="1"/>
</dbReference>
<organism evidence="1 2">
    <name type="scientific">Enterocloster citroniae</name>
    <dbReference type="NCBI Taxonomy" id="358743"/>
    <lineage>
        <taxon>Bacteria</taxon>
        <taxon>Bacillati</taxon>
        <taxon>Bacillota</taxon>
        <taxon>Clostridia</taxon>
        <taxon>Lachnospirales</taxon>
        <taxon>Lachnospiraceae</taxon>
        <taxon>Enterocloster</taxon>
    </lineage>
</organism>
<dbReference type="EMBL" id="WQPS01000012">
    <property type="protein sequence ID" value="MBT9809999.1"/>
    <property type="molecule type" value="Genomic_DNA"/>
</dbReference>
<dbReference type="RefSeq" id="WP_117450780.1">
    <property type="nucleotide sequence ID" value="NZ_CABJDD010000003.1"/>
</dbReference>
<gene>
    <name evidence="1" type="ORF">GPL26_10135</name>
</gene>
<dbReference type="SUPFAM" id="SSF56784">
    <property type="entry name" value="HAD-like"/>
    <property type="match status" value="1"/>
</dbReference>
<keyword evidence="1" id="KW-0378">Hydrolase</keyword>
<reference evidence="1" key="1">
    <citation type="journal article" date="2021" name="Gut Microbes">
        <title>A synthetic consortium of 100 gut commensals modulates the composition and function in a colon model of the microbiome of elderly subjects.</title>
        <authorList>
            <person name="Perez M."/>
            <person name="Ntemiri A."/>
            <person name="Tan H."/>
            <person name="Harris H.M.B."/>
            <person name="Roager H.M."/>
            <person name="Ribiere C."/>
            <person name="O'Toole P.W."/>
        </authorList>
    </citation>
    <scope>NUCLEOTIDE SEQUENCE</scope>
    <source>
        <strain evidence="1">MCC335</strain>
    </source>
</reference>
<dbReference type="PANTHER" id="PTHR10000">
    <property type="entry name" value="PHOSPHOSERINE PHOSPHATASE"/>
    <property type="match status" value="1"/>
</dbReference>
<dbReference type="AlphaFoldDB" id="A0AA41FEJ3"/>
<dbReference type="Pfam" id="PF08282">
    <property type="entry name" value="Hydrolase_3"/>
    <property type="match status" value="1"/>
</dbReference>
<dbReference type="PANTHER" id="PTHR10000:SF8">
    <property type="entry name" value="HAD SUPERFAMILY HYDROLASE-LIKE, TYPE 3"/>
    <property type="match status" value="1"/>
</dbReference>
<dbReference type="InterPro" id="IPR023214">
    <property type="entry name" value="HAD_sf"/>
</dbReference>
<dbReference type="GO" id="GO:0000287">
    <property type="term" value="F:magnesium ion binding"/>
    <property type="evidence" value="ECO:0007669"/>
    <property type="project" value="TreeGrafter"/>
</dbReference>
<comment type="caution">
    <text evidence="1">The sequence shown here is derived from an EMBL/GenBank/DDBJ whole genome shotgun (WGS) entry which is preliminary data.</text>
</comment>
<proteinExistence type="predicted"/>
<dbReference type="Gene3D" id="3.40.50.1000">
    <property type="entry name" value="HAD superfamily/HAD-like"/>
    <property type="match status" value="1"/>
</dbReference>
<dbReference type="GO" id="GO:0016791">
    <property type="term" value="F:phosphatase activity"/>
    <property type="evidence" value="ECO:0007669"/>
    <property type="project" value="TreeGrafter"/>
</dbReference>
<sequence length="275" mass="30922">MKTLYVSDLDGTLFNKKKKISPYSADVINQCIKKGMDFTIATARMPYGCDYRLKDIQMKTPGILTNGVFIYEFSKQEFCFTETIETAAAKTGVQVIRDAGLSCFVYLFKAGTISIYYNDKSLEEQTQYYSDRALAACGEVCLTDDLDGIWSKGEPVYLALTGTEEKLKPVCEKLDRVSGISYVCYLNIYNGLYCLELFSEHASKQNALKRLKEDGGYDELVVFGDNLNDLSMIEIADRSYAPFNALEVVKERVTGVLDDCSRDGVAKFLAKEWNL</sequence>